<evidence type="ECO:0000313" key="3">
    <source>
        <dbReference type="Proteomes" id="UP001310890"/>
    </source>
</evidence>
<dbReference type="EMBL" id="JAVRRL010000004">
    <property type="protein sequence ID" value="KAK5117703.1"/>
    <property type="molecule type" value="Genomic_DNA"/>
</dbReference>
<keyword evidence="1" id="KW-1133">Transmembrane helix</keyword>
<feature type="transmembrane region" description="Helical" evidence="1">
    <location>
        <begin position="27"/>
        <end position="48"/>
    </location>
</feature>
<protein>
    <submittedName>
        <fullName evidence="2">Uncharacterized protein</fullName>
    </submittedName>
</protein>
<proteinExistence type="predicted"/>
<comment type="caution">
    <text evidence="2">The sequence shown here is derived from an EMBL/GenBank/DDBJ whole genome shotgun (WGS) entry which is preliminary data.</text>
</comment>
<accession>A0AAN7THT6</accession>
<keyword evidence="1" id="KW-0812">Transmembrane</keyword>
<keyword evidence="1" id="KW-0472">Membrane</keyword>
<evidence type="ECO:0000256" key="1">
    <source>
        <dbReference type="SAM" id="Phobius"/>
    </source>
</evidence>
<reference evidence="2" key="1">
    <citation type="submission" date="2023-08" db="EMBL/GenBank/DDBJ databases">
        <title>Black Yeasts Isolated from many extreme environments.</title>
        <authorList>
            <person name="Coleine C."/>
            <person name="Stajich J.E."/>
            <person name="Selbmann L."/>
        </authorList>
    </citation>
    <scope>NUCLEOTIDE SEQUENCE</scope>
    <source>
        <strain evidence="2">CCFEE 5401</strain>
    </source>
</reference>
<gene>
    <name evidence="2" type="ORF">LTR62_005127</name>
</gene>
<sequence>MFLDDWIAYLNIHNASRITGLSIHDPFAIAGIIMLITLIPMALILLTVTARRSVDSIFDGHHHDRRIRLLQRGTRRLTTVGDLQREQERQSWLKTADAPKVHRASLLIPARRSRTPPGRIDLSERMPLWTKAAKTPKNKRCSIKGSPRPLSSWPVTPTFTPIPLDDPEVKVVPPYSIPRPRYVPWSPAPQLYVGILPNKMTRKWSKDFQQTLERTGRGLM</sequence>
<name>A0AAN7THT6_9PEZI</name>
<dbReference type="AlphaFoldDB" id="A0AAN7THT6"/>
<dbReference type="Proteomes" id="UP001310890">
    <property type="component" value="Unassembled WGS sequence"/>
</dbReference>
<evidence type="ECO:0000313" key="2">
    <source>
        <dbReference type="EMBL" id="KAK5117703.1"/>
    </source>
</evidence>
<organism evidence="2 3">
    <name type="scientific">Meristemomyces frigidus</name>
    <dbReference type="NCBI Taxonomy" id="1508187"/>
    <lineage>
        <taxon>Eukaryota</taxon>
        <taxon>Fungi</taxon>
        <taxon>Dikarya</taxon>
        <taxon>Ascomycota</taxon>
        <taxon>Pezizomycotina</taxon>
        <taxon>Dothideomycetes</taxon>
        <taxon>Dothideomycetidae</taxon>
        <taxon>Mycosphaerellales</taxon>
        <taxon>Teratosphaeriaceae</taxon>
        <taxon>Meristemomyces</taxon>
    </lineage>
</organism>